<keyword evidence="14" id="KW-0449">Lipoprotein</keyword>
<name>A0A9P1KEZ1_9CYAN</name>
<dbReference type="Pfam" id="PF02563">
    <property type="entry name" value="Poly_export"/>
    <property type="match status" value="1"/>
</dbReference>
<evidence type="ECO:0000256" key="6">
    <source>
        <dbReference type="ARBA" id="ARBA00022692"/>
    </source>
</evidence>
<dbReference type="EMBL" id="FO818640">
    <property type="protein sequence ID" value="CDM94131.1"/>
    <property type="molecule type" value="Genomic_DNA"/>
</dbReference>
<evidence type="ECO:0000313" key="19">
    <source>
        <dbReference type="Proteomes" id="UP000032946"/>
    </source>
</evidence>
<comment type="subcellular location">
    <subcellularLocation>
        <location evidence="1">Cell outer membrane</location>
        <topology evidence="1">Multi-pass membrane protein</topology>
    </subcellularLocation>
</comment>
<dbReference type="GO" id="GO:0009279">
    <property type="term" value="C:cell outer membrane"/>
    <property type="evidence" value="ECO:0007669"/>
    <property type="project" value="UniProtKB-SubCell"/>
</dbReference>
<feature type="domain" description="Soluble ligand binding" evidence="16">
    <location>
        <begin position="371"/>
        <end position="423"/>
    </location>
</feature>
<evidence type="ECO:0000256" key="7">
    <source>
        <dbReference type="ARBA" id="ARBA00022729"/>
    </source>
</evidence>
<keyword evidence="13" id="KW-0998">Cell outer membrane</keyword>
<evidence type="ECO:0000259" key="15">
    <source>
        <dbReference type="Pfam" id="PF02563"/>
    </source>
</evidence>
<dbReference type="GO" id="GO:0006811">
    <property type="term" value="P:monoatomic ion transport"/>
    <property type="evidence" value="ECO:0007669"/>
    <property type="project" value="UniProtKB-KW"/>
</dbReference>
<organism evidence="18 19">
    <name type="scientific">Limnospira indica PCC 8005</name>
    <dbReference type="NCBI Taxonomy" id="376219"/>
    <lineage>
        <taxon>Bacteria</taxon>
        <taxon>Bacillati</taxon>
        <taxon>Cyanobacteriota</taxon>
        <taxon>Cyanophyceae</taxon>
        <taxon>Oscillatoriophycideae</taxon>
        <taxon>Oscillatoriales</taxon>
        <taxon>Sirenicapillariaceae</taxon>
        <taxon>Limnospira</taxon>
    </lineage>
</organism>
<keyword evidence="9" id="KW-0406">Ion transport</keyword>
<comment type="similarity">
    <text evidence="2">Belongs to the BexD/CtrA/VexA family.</text>
</comment>
<dbReference type="RefSeq" id="WP_006669465.1">
    <property type="nucleotide sequence ID" value="NZ_FO818640.1"/>
</dbReference>
<evidence type="ECO:0000256" key="14">
    <source>
        <dbReference type="ARBA" id="ARBA00023288"/>
    </source>
</evidence>
<evidence type="ECO:0000256" key="12">
    <source>
        <dbReference type="ARBA" id="ARBA00023139"/>
    </source>
</evidence>
<evidence type="ECO:0000256" key="13">
    <source>
        <dbReference type="ARBA" id="ARBA00023237"/>
    </source>
</evidence>
<gene>
    <name evidence="18" type="ORF">ARTHRO_11805</name>
</gene>
<feature type="domain" description="Polysaccharide export protein N-terminal" evidence="15">
    <location>
        <begin position="60"/>
        <end position="133"/>
    </location>
</feature>
<dbReference type="InterPro" id="IPR049712">
    <property type="entry name" value="Poly_export"/>
</dbReference>
<dbReference type="GO" id="GO:0046930">
    <property type="term" value="C:pore complex"/>
    <property type="evidence" value="ECO:0007669"/>
    <property type="project" value="UniProtKB-KW"/>
</dbReference>
<evidence type="ECO:0000256" key="10">
    <source>
        <dbReference type="ARBA" id="ARBA00023114"/>
    </source>
</evidence>
<evidence type="ECO:0000313" key="18">
    <source>
        <dbReference type="EMBL" id="CDM94131.1"/>
    </source>
</evidence>
<keyword evidence="3" id="KW-0813">Transport</keyword>
<evidence type="ECO:0000256" key="9">
    <source>
        <dbReference type="ARBA" id="ARBA00023065"/>
    </source>
</evidence>
<feature type="domain" description="SLBB" evidence="17">
    <location>
        <begin position="259"/>
        <end position="346"/>
    </location>
</feature>
<sequence length="494" mass="53261">MTQPSFPANITNAVKSPQATTLMSWGLMSLLIWHSSTPISLAQTQPSIPIPTITPASIRVPDAYTLGPGDLLRVDILDVPEYSGEYLILTDGTLNLPLIGQITVAGLSVSQLTEKISAAYTPFVQQPFPSVRIITPRPISIAVGGEVQRPGTYILPLSTSNTVERQFQFYTVTQLLQQAGGITQSADITQVKVQRQEPTRLNIVVNLKELLENGDLSQDLVLRDRDTIVVPTAESLDPVAIRQINSANFAPEEVPPFQVVIVGEVFNPGTHIMGEGMANLPELPTITQAIQRAGGIKPQANLRRIQLQRLTQAGELKTITVDLWQLLTTGDATQDMSLQPGDSIIIPTASAVPPDEIISLASASFSPRTMMVNVVGEVAQPGALQVPINTTLNQAILVAGGFNQRRANTGSVQLLRLHPDGTVSRRQISIDFQAGLNAPNNPVLQRDDVVVVNRSALTEVADTFEEVLRPVGGLIGISAVLNIIHVLTEDRDNN</sequence>
<dbReference type="PANTHER" id="PTHR33619">
    <property type="entry name" value="POLYSACCHARIDE EXPORT PROTEIN GFCE-RELATED"/>
    <property type="match status" value="1"/>
</dbReference>
<keyword evidence="6" id="KW-0812">Transmembrane</keyword>
<reference evidence="18 19" key="1">
    <citation type="submission" date="2014-02" db="EMBL/GenBank/DDBJ databases">
        <authorList>
            <person name="Genoscope - CEA"/>
        </authorList>
    </citation>
    <scope>NUCLEOTIDE SEQUENCE [LARGE SCALE GENOMIC DNA]</scope>
    <source>
        <strain evidence="18 19">PCC 8005</strain>
    </source>
</reference>
<keyword evidence="10" id="KW-0626">Porin</keyword>
<evidence type="ECO:0000259" key="17">
    <source>
        <dbReference type="Pfam" id="PF22461"/>
    </source>
</evidence>
<evidence type="ECO:0000256" key="2">
    <source>
        <dbReference type="ARBA" id="ARBA00009450"/>
    </source>
</evidence>
<dbReference type="Proteomes" id="UP000032946">
    <property type="component" value="Chromosome"/>
</dbReference>
<keyword evidence="5" id="KW-0762">Sugar transport</keyword>
<evidence type="ECO:0000256" key="3">
    <source>
        <dbReference type="ARBA" id="ARBA00022448"/>
    </source>
</evidence>
<dbReference type="InterPro" id="IPR054765">
    <property type="entry name" value="SLBB_dom"/>
</dbReference>
<keyword evidence="19" id="KW-1185">Reference proteome</keyword>
<keyword evidence="7" id="KW-0732">Signal</keyword>
<dbReference type="Pfam" id="PF10531">
    <property type="entry name" value="SLBB"/>
    <property type="match status" value="1"/>
</dbReference>
<dbReference type="GO" id="GO:0015159">
    <property type="term" value="F:polysaccharide transmembrane transporter activity"/>
    <property type="evidence" value="ECO:0007669"/>
    <property type="project" value="InterPro"/>
</dbReference>
<keyword evidence="12" id="KW-0564">Palmitate</keyword>
<dbReference type="Gene3D" id="3.10.560.10">
    <property type="entry name" value="Outer membrane lipoprotein wza domain like"/>
    <property type="match status" value="3"/>
</dbReference>
<accession>A0A9P1KEZ1</accession>
<keyword evidence="4" id="KW-1134">Transmembrane beta strand</keyword>
<keyword evidence="8" id="KW-0625">Polysaccharide transport</keyword>
<dbReference type="Gene3D" id="3.30.1950.10">
    <property type="entry name" value="wza like domain"/>
    <property type="match status" value="1"/>
</dbReference>
<dbReference type="InterPro" id="IPR019554">
    <property type="entry name" value="Soluble_ligand-bd"/>
</dbReference>
<dbReference type="Pfam" id="PF22461">
    <property type="entry name" value="SLBB_2"/>
    <property type="match status" value="2"/>
</dbReference>
<evidence type="ECO:0000256" key="4">
    <source>
        <dbReference type="ARBA" id="ARBA00022452"/>
    </source>
</evidence>
<proteinExistence type="inferred from homology"/>
<dbReference type="InterPro" id="IPR003715">
    <property type="entry name" value="Poly_export_N"/>
</dbReference>
<evidence type="ECO:0000256" key="8">
    <source>
        <dbReference type="ARBA" id="ARBA00023047"/>
    </source>
</evidence>
<feature type="domain" description="SLBB" evidence="17">
    <location>
        <begin position="142"/>
        <end position="230"/>
    </location>
</feature>
<dbReference type="GO" id="GO:0015288">
    <property type="term" value="F:porin activity"/>
    <property type="evidence" value="ECO:0007669"/>
    <property type="project" value="UniProtKB-KW"/>
</dbReference>
<protein>
    <submittedName>
        <fullName evidence="18">Polysaccharide export protein</fullName>
    </submittedName>
</protein>
<dbReference type="AlphaFoldDB" id="A0A9P1KEZ1"/>
<evidence type="ECO:0000256" key="5">
    <source>
        <dbReference type="ARBA" id="ARBA00022597"/>
    </source>
</evidence>
<evidence type="ECO:0000259" key="16">
    <source>
        <dbReference type="Pfam" id="PF10531"/>
    </source>
</evidence>
<evidence type="ECO:0000256" key="11">
    <source>
        <dbReference type="ARBA" id="ARBA00023136"/>
    </source>
</evidence>
<dbReference type="PANTHER" id="PTHR33619:SF3">
    <property type="entry name" value="POLYSACCHARIDE EXPORT PROTEIN GFCE-RELATED"/>
    <property type="match status" value="1"/>
</dbReference>
<evidence type="ECO:0000256" key="1">
    <source>
        <dbReference type="ARBA" id="ARBA00004571"/>
    </source>
</evidence>
<keyword evidence="11" id="KW-0472">Membrane</keyword>